<dbReference type="OrthoDB" id="409543at2759"/>
<keyword evidence="2" id="KW-0472">Membrane</keyword>
<dbReference type="GO" id="GO:0006487">
    <property type="term" value="P:protein N-linked glycosylation"/>
    <property type="evidence" value="ECO:0007669"/>
    <property type="project" value="TreeGrafter"/>
</dbReference>
<dbReference type="InterPro" id="IPR007577">
    <property type="entry name" value="GlycoTrfase_DXD_sugar-bd_CS"/>
</dbReference>
<dbReference type="GO" id="GO:0000009">
    <property type="term" value="F:alpha-1,6-mannosyltransferase activity"/>
    <property type="evidence" value="ECO:0007669"/>
    <property type="project" value="InterPro"/>
</dbReference>
<dbReference type="PANTHER" id="PTHR31834">
    <property type="entry name" value="INITIATION-SPECIFIC ALPHA-1,6-MANNOSYLTRANSFERASE"/>
    <property type="match status" value="1"/>
</dbReference>
<dbReference type="Proteomes" id="UP000234585">
    <property type="component" value="Unassembled WGS sequence"/>
</dbReference>
<accession>A0A2I2FLX8</accession>
<protein>
    <recommendedName>
        <fullName evidence="5">Alpha-1,6-mannosyltransferase subunit</fullName>
    </recommendedName>
</protein>
<dbReference type="Gene3D" id="3.90.550.20">
    <property type="match status" value="1"/>
</dbReference>
<dbReference type="RefSeq" id="XP_024675616.1">
    <property type="nucleotide sequence ID" value="XM_024820871.1"/>
</dbReference>
<evidence type="ECO:0000256" key="1">
    <source>
        <dbReference type="ARBA" id="ARBA00009003"/>
    </source>
</evidence>
<feature type="transmembrane region" description="Helical" evidence="2">
    <location>
        <begin position="12"/>
        <end position="30"/>
    </location>
</feature>
<dbReference type="PANTHER" id="PTHR31834:SF8">
    <property type="entry name" value="TRANSFERASE, PUTATIVE (AFU_ORTHOLOGUE AFUA_6G14040)-RELATED"/>
    <property type="match status" value="1"/>
</dbReference>
<organism evidence="3 4">
    <name type="scientific">Aspergillus candidus</name>
    <dbReference type="NCBI Taxonomy" id="41067"/>
    <lineage>
        <taxon>Eukaryota</taxon>
        <taxon>Fungi</taxon>
        <taxon>Dikarya</taxon>
        <taxon>Ascomycota</taxon>
        <taxon>Pezizomycotina</taxon>
        <taxon>Eurotiomycetes</taxon>
        <taxon>Eurotiomycetidae</taxon>
        <taxon>Eurotiales</taxon>
        <taxon>Aspergillaceae</taxon>
        <taxon>Aspergillus</taxon>
        <taxon>Aspergillus subgen. Circumdati</taxon>
    </lineage>
</organism>
<evidence type="ECO:0008006" key="5">
    <source>
        <dbReference type="Google" id="ProtNLM"/>
    </source>
</evidence>
<keyword evidence="2" id="KW-0812">Transmembrane</keyword>
<proteinExistence type="inferred from homology"/>
<dbReference type="InterPro" id="IPR029044">
    <property type="entry name" value="Nucleotide-diphossugar_trans"/>
</dbReference>
<evidence type="ECO:0000313" key="3">
    <source>
        <dbReference type="EMBL" id="PLB41604.1"/>
    </source>
</evidence>
<evidence type="ECO:0000313" key="4">
    <source>
        <dbReference type="Proteomes" id="UP000234585"/>
    </source>
</evidence>
<sequence length="324" mass="36167">MLVSYRSLPILKLSIAVSFVLFTIFLYLYYRPSSFADLKSLSVGLGASGSTWPGTSVAAGVPETIWYKVGPNGLSDDARKWGDDCLRKNPTFRSEVLTDSSGDLFVQENFAFRPDIVDTFLALPIPILKADFLRYLLLYSKGGVWNDLDVSCEDTPIRDWIPQELKKDVNLVVGWEFDVGWGDNIMRQFATWTVMAKPKSPHLMMVIDDILDAVHQITEERQITIPDLTTDIIPDVVDFTGPRRLTTGVIKSLESSLQKTIDNKEISHLLEPMLVGDVLILPGYSLARSMNTYETNNTGPAFVTHHYAGSWKNKVGGEVQASVD</sequence>
<name>A0A2I2FLX8_ASPCN</name>
<dbReference type="GO" id="GO:0000136">
    <property type="term" value="C:mannan polymerase complex"/>
    <property type="evidence" value="ECO:0007669"/>
    <property type="project" value="TreeGrafter"/>
</dbReference>
<evidence type="ECO:0000256" key="2">
    <source>
        <dbReference type="SAM" id="Phobius"/>
    </source>
</evidence>
<keyword evidence="4" id="KW-1185">Reference proteome</keyword>
<gene>
    <name evidence="3" type="ORF">BDW47DRAFT_99375</name>
</gene>
<dbReference type="Pfam" id="PF04488">
    <property type="entry name" value="Gly_transf_sug"/>
    <property type="match status" value="1"/>
</dbReference>
<dbReference type="GeneID" id="36528031"/>
<dbReference type="EMBL" id="KZ559120">
    <property type="protein sequence ID" value="PLB41604.1"/>
    <property type="molecule type" value="Genomic_DNA"/>
</dbReference>
<keyword evidence="2" id="KW-1133">Transmembrane helix</keyword>
<dbReference type="SUPFAM" id="SSF53448">
    <property type="entry name" value="Nucleotide-diphospho-sugar transferases"/>
    <property type="match status" value="1"/>
</dbReference>
<dbReference type="InterPro" id="IPR039367">
    <property type="entry name" value="Och1-like"/>
</dbReference>
<comment type="similarity">
    <text evidence="1">Belongs to the glycosyltransferase 32 family.</text>
</comment>
<dbReference type="AlphaFoldDB" id="A0A2I2FLX8"/>
<reference evidence="3 4" key="1">
    <citation type="submission" date="2017-12" db="EMBL/GenBank/DDBJ databases">
        <authorList>
            <consortium name="DOE Joint Genome Institute"/>
            <person name="Haridas S."/>
            <person name="Kjaerbolling I."/>
            <person name="Vesth T.C."/>
            <person name="Frisvad J.C."/>
            <person name="Nybo J.L."/>
            <person name="Theobald S."/>
            <person name="Kuo A."/>
            <person name="Bowyer P."/>
            <person name="Matsuda Y."/>
            <person name="Mondo S."/>
            <person name="Lyhne E.K."/>
            <person name="Kogle M.E."/>
            <person name="Clum A."/>
            <person name="Lipzen A."/>
            <person name="Salamov A."/>
            <person name="Ngan C.Y."/>
            <person name="Daum C."/>
            <person name="Chiniquy J."/>
            <person name="Barry K."/>
            <person name="LaButti K."/>
            <person name="Simmons B.A."/>
            <person name="Magnuson J.K."/>
            <person name="Mortensen U.H."/>
            <person name="Larsen T.O."/>
            <person name="Grigoriev I.V."/>
            <person name="Baker S.E."/>
            <person name="Andersen M.R."/>
            <person name="Nordberg H.P."/>
            <person name="Cantor M.N."/>
            <person name="Hua S.X."/>
        </authorList>
    </citation>
    <scope>NUCLEOTIDE SEQUENCE [LARGE SCALE GENOMIC DNA]</scope>
    <source>
        <strain evidence="3 4">CBS 102.13</strain>
    </source>
</reference>